<sequence length="388" mass="42612">MNSDKLMKYDAMFEGKSLTFRVFRGRVAVITAELGAALGYAEKGLTKRILDEWKDEFIEGRDYDVLEGQDLKAFKRLVPHRGTSGVASRARSLMVLYESGVDLVALKTDKELGKKLRRLLADEVLPKLRRGESIPGTSVPAAPDRPQLLDPKVAALLLADNPSGRAWLLLQLAQVAQQVGMSSSRIEGYLEAAGALLMSPKKSALPSARAVPVAVLPEPAEAPPKPVQEVIESMAPKVTEPALPSPPAPAPRPLGRLSGRLSPGGLPGIVRAPQHPPQPAGFYPPQDLDGDGQISISSLARYYGVSRQRIGRVVTWSLEKHGIDLRHDPRYAVREVVPGEHVDAEVYRLTEEGAAVFNRHFFEYVQENPKTIRELDERHRRGLFRSVA</sequence>
<protein>
    <recommendedName>
        <fullName evidence="4">EF-hand domain-containing protein</fullName>
    </recommendedName>
</protein>
<accession>A0ABT5EHQ7</accession>
<comment type="caution">
    <text evidence="2">The sequence shown here is derived from an EMBL/GenBank/DDBJ whole genome shotgun (WGS) entry which is preliminary data.</text>
</comment>
<gene>
    <name evidence="2" type="ORF">POL67_06135</name>
</gene>
<reference evidence="2 3" key="1">
    <citation type="submission" date="2022-11" db="EMBL/GenBank/DDBJ databases">
        <title>Minimal conservation of predation-associated metabolite biosynthetic gene clusters underscores biosynthetic potential of Myxococcota including descriptions for ten novel species: Archangium lansinium sp. nov., Myxococcus landrumus sp. nov., Nannocystis bai.</title>
        <authorList>
            <person name="Ahearne A."/>
            <person name="Stevens C."/>
            <person name="Dowd S."/>
        </authorList>
    </citation>
    <scope>NUCLEOTIDE SEQUENCE [LARGE SCALE GENOMIC DNA]</scope>
    <source>
        <strain evidence="2 3">RJM3</strain>
    </source>
</reference>
<proteinExistence type="predicted"/>
<feature type="region of interest" description="Disordered" evidence="1">
    <location>
        <begin position="239"/>
        <end position="286"/>
    </location>
</feature>
<dbReference type="Proteomes" id="UP001221411">
    <property type="component" value="Unassembled WGS sequence"/>
</dbReference>
<evidence type="ECO:0000256" key="1">
    <source>
        <dbReference type="SAM" id="MobiDB-lite"/>
    </source>
</evidence>
<evidence type="ECO:0000313" key="2">
    <source>
        <dbReference type="EMBL" id="MDC0740917.1"/>
    </source>
</evidence>
<name>A0ABT5EHQ7_9BACT</name>
<dbReference type="RefSeq" id="WP_271916123.1">
    <property type="nucleotide sequence ID" value="NZ_JAQNDO010000001.1"/>
</dbReference>
<dbReference type="EMBL" id="JAQNDO010000001">
    <property type="protein sequence ID" value="MDC0740917.1"/>
    <property type="molecule type" value="Genomic_DNA"/>
</dbReference>
<evidence type="ECO:0008006" key="4">
    <source>
        <dbReference type="Google" id="ProtNLM"/>
    </source>
</evidence>
<feature type="compositionally biased region" description="Low complexity" evidence="1">
    <location>
        <begin position="253"/>
        <end position="264"/>
    </location>
</feature>
<feature type="compositionally biased region" description="Pro residues" evidence="1">
    <location>
        <begin position="243"/>
        <end position="252"/>
    </location>
</feature>
<keyword evidence="3" id="KW-1185">Reference proteome</keyword>
<organism evidence="2 3">
    <name type="scientific">Polyangium mundeleinium</name>
    <dbReference type="NCBI Taxonomy" id="2995306"/>
    <lineage>
        <taxon>Bacteria</taxon>
        <taxon>Pseudomonadati</taxon>
        <taxon>Myxococcota</taxon>
        <taxon>Polyangia</taxon>
        <taxon>Polyangiales</taxon>
        <taxon>Polyangiaceae</taxon>
        <taxon>Polyangium</taxon>
    </lineage>
</organism>
<evidence type="ECO:0000313" key="3">
    <source>
        <dbReference type="Proteomes" id="UP001221411"/>
    </source>
</evidence>